<evidence type="ECO:0000313" key="1">
    <source>
        <dbReference type="EMBL" id="KAJ7070374.1"/>
    </source>
</evidence>
<proteinExistence type="predicted"/>
<gene>
    <name evidence="1" type="ORF">B0H15DRAFT_807093</name>
</gene>
<name>A0AAD6TN27_9AGAR</name>
<dbReference type="Proteomes" id="UP001222325">
    <property type="component" value="Unassembled WGS sequence"/>
</dbReference>
<dbReference type="AlphaFoldDB" id="A0AAD6TN27"/>
<protein>
    <submittedName>
        <fullName evidence="1">Uncharacterized protein</fullName>
    </submittedName>
</protein>
<comment type="caution">
    <text evidence="1">The sequence shown here is derived from an EMBL/GenBank/DDBJ whole genome shotgun (WGS) entry which is preliminary data.</text>
</comment>
<sequence>MSSHLATFCDVPLSTRFDGHTTTSLVSLDWVFNSGLRALNSQLSGLLTLPCEDGVISMVLNSTVTASLASDMVLGLDWYNFVKSSMPQLVVHLGSGVVLDLQDPMSIAAAETGRTLPAIATTSSIPRTQGTDIVTGAELLTPCTWGVHTSRTRGGAFRTGDVLADDDDLMSVDNLDDPFVAVTINQKIAIVTFIIENQRYKTATLRNMSARHMQISARESGRKRKSWEVLRTEFRTHRCTEACLF</sequence>
<dbReference type="EMBL" id="JARJCN010000130">
    <property type="protein sequence ID" value="KAJ7070374.1"/>
    <property type="molecule type" value="Genomic_DNA"/>
</dbReference>
<accession>A0AAD6TN27</accession>
<evidence type="ECO:0000313" key="2">
    <source>
        <dbReference type="Proteomes" id="UP001222325"/>
    </source>
</evidence>
<keyword evidence="2" id="KW-1185">Reference proteome</keyword>
<reference evidence="1" key="1">
    <citation type="submission" date="2023-03" db="EMBL/GenBank/DDBJ databases">
        <title>Massive genome expansion in bonnet fungi (Mycena s.s.) driven by repeated elements and novel gene families across ecological guilds.</title>
        <authorList>
            <consortium name="Lawrence Berkeley National Laboratory"/>
            <person name="Harder C.B."/>
            <person name="Miyauchi S."/>
            <person name="Viragh M."/>
            <person name="Kuo A."/>
            <person name="Thoen E."/>
            <person name="Andreopoulos B."/>
            <person name="Lu D."/>
            <person name="Skrede I."/>
            <person name="Drula E."/>
            <person name="Henrissat B."/>
            <person name="Morin E."/>
            <person name="Kohler A."/>
            <person name="Barry K."/>
            <person name="LaButti K."/>
            <person name="Morin E."/>
            <person name="Salamov A."/>
            <person name="Lipzen A."/>
            <person name="Mereny Z."/>
            <person name="Hegedus B."/>
            <person name="Baldrian P."/>
            <person name="Stursova M."/>
            <person name="Weitz H."/>
            <person name="Taylor A."/>
            <person name="Grigoriev I.V."/>
            <person name="Nagy L.G."/>
            <person name="Martin F."/>
            <person name="Kauserud H."/>
        </authorList>
    </citation>
    <scope>NUCLEOTIDE SEQUENCE</scope>
    <source>
        <strain evidence="1">CBHHK173m</strain>
    </source>
</reference>
<organism evidence="1 2">
    <name type="scientific">Mycena belliarum</name>
    <dbReference type="NCBI Taxonomy" id="1033014"/>
    <lineage>
        <taxon>Eukaryota</taxon>
        <taxon>Fungi</taxon>
        <taxon>Dikarya</taxon>
        <taxon>Basidiomycota</taxon>
        <taxon>Agaricomycotina</taxon>
        <taxon>Agaricomycetes</taxon>
        <taxon>Agaricomycetidae</taxon>
        <taxon>Agaricales</taxon>
        <taxon>Marasmiineae</taxon>
        <taxon>Mycenaceae</taxon>
        <taxon>Mycena</taxon>
    </lineage>
</organism>